<feature type="chain" id="PRO_5038665651" evidence="1">
    <location>
        <begin position="25"/>
        <end position="544"/>
    </location>
</feature>
<evidence type="ECO:0000313" key="2">
    <source>
        <dbReference type="EMBL" id="NEG70287.1"/>
    </source>
</evidence>
<keyword evidence="1" id="KW-0732">Signal</keyword>
<proteinExistence type="predicted"/>
<evidence type="ECO:0000256" key="1">
    <source>
        <dbReference type="SAM" id="SignalP"/>
    </source>
</evidence>
<dbReference type="EMBL" id="VYSG01000003">
    <property type="protein sequence ID" value="NEG70287.1"/>
    <property type="molecule type" value="Genomic_DNA"/>
</dbReference>
<dbReference type="Proteomes" id="UP000469292">
    <property type="component" value="Unassembled WGS sequence"/>
</dbReference>
<dbReference type="Gene3D" id="3.40.190.10">
    <property type="entry name" value="Periplasmic binding protein-like II"/>
    <property type="match status" value="2"/>
</dbReference>
<dbReference type="PANTHER" id="PTHR43649:SF17">
    <property type="entry name" value="ABC TRANSPORTER SOLUTE BINDING PROTEIN-SUGAR TRANSPORT"/>
    <property type="match status" value="1"/>
</dbReference>
<dbReference type="PANTHER" id="PTHR43649">
    <property type="entry name" value="ARABINOSE-BINDING PROTEIN-RELATED"/>
    <property type="match status" value="1"/>
</dbReference>
<sequence length="544" mass="59301">MNKRTLVQATSMAVVLTMALSACGSGGDDAMTDDGRPIVTVQVVKDARAEKMEDMEWTKDLETACGCSIEWQDVASSSWDQQKQASLAAGEVADVTIGGFGSGDMGEYGSLFLDLKPELANMPNVSKMFEAEPYAQVISTTTDGKILGTPRVSTNGTARTSNHMFINKQWLDKLGLAVPTTWDELRTVLNAFKTQDPNGNGKADEIPLDFNAPGTGGFGLFQPNVLLASEGITVPNGALGMYVKDGKVMNYLTDERYKDLVSYLHDLWSDGVISAEAFTHDWSKYISTAKGEGTTAIVGMTWMWTPSDIFGTKISGQYITIPALKKSADQTEPTVWAYNGDDLAYQADRLVISAKVKHKDAALKLADAFYSSDMSVQASYGAFDSAVEKVSDTEYKVLDPPSDHENATEWMFFQSLADGAPGWLGKNITLDLPAVHTEVQPVDAVYDEDYANVDFNNDILYANMPMTPEQTSTMNANNTGITQGAMSKFAQWVTKGGVDEEWDAYVENLGKNNLDENISIEQDVYDAFKQTMAEAGVDLNSDEQ</sequence>
<dbReference type="RefSeq" id="WP_163227895.1">
    <property type="nucleotide sequence ID" value="NZ_VYSG01000003.1"/>
</dbReference>
<dbReference type="InterPro" id="IPR050490">
    <property type="entry name" value="Bact_solute-bd_prot1"/>
</dbReference>
<evidence type="ECO:0000313" key="3">
    <source>
        <dbReference type="Proteomes" id="UP000469292"/>
    </source>
</evidence>
<organism evidence="2 3">
    <name type="scientific">Bifidobacterium choloepi</name>
    <dbReference type="NCBI Taxonomy" id="2614131"/>
    <lineage>
        <taxon>Bacteria</taxon>
        <taxon>Bacillati</taxon>
        <taxon>Actinomycetota</taxon>
        <taxon>Actinomycetes</taxon>
        <taxon>Bifidobacteriales</taxon>
        <taxon>Bifidobacteriaceae</taxon>
        <taxon>Bifidobacterium</taxon>
    </lineage>
</organism>
<gene>
    <name evidence="2" type="ORF">F6S87_06720</name>
</gene>
<name>A0A6I5N110_9BIFI</name>
<feature type="signal peptide" evidence="1">
    <location>
        <begin position="1"/>
        <end position="24"/>
    </location>
</feature>
<reference evidence="2 3" key="1">
    <citation type="submission" date="2019-09" db="EMBL/GenBank/DDBJ databases">
        <title>Phylogenetic characterization of a novel taxon of the genus Bifidobacterium: Bifidobacterium choloepi sp. nov.</title>
        <authorList>
            <person name="Modesto M."/>
            <person name="Satti M."/>
        </authorList>
    </citation>
    <scope>NUCLEOTIDE SEQUENCE [LARGE SCALE GENOMIC DNA]</scope>
    <source>
        <strain evidence="2 3">BRDM6</strain>
    </source>
</reference>
<keyword evidence="3" id="KW-1185">Reference proteome</keyword>
<accession>A0A6I5N110</accession>
<dbReference type="AlphaFoldDB" id="A0A6I5N110"/>
<dbReference type="SUPFAM" id="SSF53850">
    <property type="entry name" value="Periplasmic binding protein-like II"/>
    <property type="match status" value="1"/>
</dbReference>
<protein>
    <submittedName>
        <fullName evidence="2">Extracellular solute-binding protein</fullName>
    </submittedName>
</protein>
<comment type="caution">
    <text evidence="2">The sequence shown here is derived from an EMBL/GenBank/DDBJ whole genome shotgun (WGS) entry which is preliminary data.</text>
</comment>
<dbReference type="PROSITE" id="PS51257">
    <property type="entry name" value="PROKAR_LIPOPROTEIN"/>
    <property type="match status" value="1"/>
</dbReference>